<organism evidence="6 7">
    <name type="scientific">Asticcacaulis excentricus (strain ATCC 15261 / DSM 4724 / KCTC 12464 / NCIMB 9791 / VKM B-1370 / CB 48)</name>
    <dbReference type="NCBI Taxonomy" id="573065"/>
    <lineage>
        <taxon>Bacteria</taxon>
        <taxon>Pseudomonadati</taxon>
        <taxon>Pseudomonadota</taxon>
        <taxon>Alphaproteobacteria</taxon>
        <taxon>Caulobacterales</taxon>
        <taxon>Caulobacteraceae</taxon>
        <taxon>Asticcacaulis</taxon>
    </lineage>
</organism>
<dbReference type="PROSITE" id="PS50977">
    <property type="entry name" value="HTH_TETR_2"/>
    <property type="match status" value="1"/>
</dbReference>
<dbReference type="AlphaFoldDB" id="E8RVE2"/>
<dbReference type="HOGENOM" id="CLU_069356_27_0_5"/>
<evidence type="ECO:0000313" key="6">
    <source>
        <dbReference type="EMBL" id="ADU15283.1"/>
    </source>
</evidence>
<dbReference type="KEGG" id="aex:Astex_3660"/>
<name>E8RVE2_ASTEC</name>
<accession>E8RVE2</accession>
<gene>
    <name evidence="6" type="ordered locus">Astex_3660</name>
</gene>
<keyword evidence="1" id="KW-0805">Transcription regulation</keyword>
<proteinExistence type="predicted"/>
<evidence type="ECO:0000256" key="3">
    <source>
        <dbReference type="ARBA" id="ARBA00023163"/>
    </source>
</evidence>
<dbReference type="GO" id="GO:0003700">
    <property type="term" value="F:DNA-binding transcription factor activity"/>
    <property type="evidence" value="ECO:0007669"/>
    <property type="project" value="TreeGrafter"/>
</dbReference>
<dbReference type="GO" id="GO:0000976">
    <property type="term" value="F:transcription cis-regulatory region binding"/>
    <property type="evidence" value="ECO:0007669"/>
    <property type="project" value="TreeGrafter"/>
</dbReference>
<dbReference type="InterPro" id="IPR039536">
    <property type="entry name" value="TetR_C_Proteobacteria"/>
</dbReference>
<keyword evidence="3" id="KW-0804">Transcription</keyword>
<dbReference type="EMBL" id="CP002397">
    <property type="protein sequence ID" value="ADU15283.1"/>
    <property type="molecule type" value="Genomic_DNA"/>
</dbReference>
<evidence type="ECO:0000259" key="5">
    <source>
        <dbReference type="PROSITE" id="PS50977"/>
    </source>
</evidence>
<protein>
    <submittedName>
        <fullName evidence="6">Regulatory protein TetR</fullName>
    </submittedName>
</protein>
<dbReference type="InterPro" id="IPR001647">
    <property type="entry name" value="HTH_TetR"/>
</dbReference>
<dbReference type="InterPro" id="IPR009057">
    <property type="entry name" value="Homeodomain-like_sf"/>
</dbReference>
<dbReference type="SUPFAM" id="SSF46689">
    <property type="entry name" value="Homeodomain-like"/>
    <property type="match status" value="1"/>
</dbReference>
<dbReference type="Gene3D" id="1.10.357.10">
    <property type="entry name" value="Tetracycline Repressor, domain 2"/>
    <property type="match status" value="1"/>
</dbReference>
<geneLocation type="plasmid" evidence="6 7">
    <name>pASTEX01</name>
</geneLocation>
<feature type="domain" description="HTH tetR-type" evidence="5">
    <location>
        <begin position="11"/>
        <end position="71"/>
    </location>
</feature>
<dbReference type="Pfam" id="PF14246">
    <property type="entry name" value="TetR_C_7"/>
    <property type="match status" value="1"/>
</dbReference>
<sequence>MTGRRGRPVNQDLHAKIVDVACALFSEFGFQATTMDKVAREAKISKLSIYRHFNSKEALFSAAITTRCQDLAPGYLFEGVKGTAEEQLQAVGNSLLRLLLSEDVKSMEAMIMSDTTNQLALSRLYYEAGPQRFVGQIEDLLRNLHDKQALSVPDPKQSARLFAALFKGADLHYIARFDPETAQRDDVISSYCQAAVGVFLAAHRSA</sequence>
<dbReference type="FunFam" id="1.10.10.60:FF:000141">
    <property type="entry name" value="TetR family transcriptional regulator"/>
    <property type="match status" value="1"/>
</dbReference>
<keyword evidence="7" id="KW-1185">Reference proteome</keyword>
<feature type="DNA-binding region" description="H-T-H motif" evidence="4">
    <location>
        <begin position="34"/>
        <end position="53"/>
    </location>
</feature>
<reference evidence="7" key="1">
    <citation type="submission" date="2010-12" db="EMBL/GenBank/DDBJ databases">
        <title>Complete sequence of plasmid 1 of Asticcacaulis excentricus CB 48.</title>
        <authorList>
            <consortium name="US DOE Joint Genome Institute"/>
            <person name="Lucas S."/>
            <person name="Copeland A."/>
            <person name="Lapidus A."/>
            <person name="Cheng J.-F."/>
            <person name="Bruce D."/>
            <person name="Goodwin L."/>
            <person name="Pitluck S."/>
            <person name="Teshima H."/>
            <person name="Davenport K."/>
            <person name="Detter J.C."/>
            <person name="Han C."/>
            <person name="Tapia R."/>
            <person name="Land M."/>
            <person name="Hauser L."/>
            <person name="Jeffries C."/>
            <person name="Kyrpides N."/>
            <person name="Ivanova N."/>
            <person name="Ovchinnikova G."/>
            <person name="Brun Y.V."/>
            <person name="Woyke T."/>
        </authorList>
    </citation>
    <scope>NUCLEOTIDE SEQUENCE [LARGE SCALE GENOMIC DNA]</scope>
    <source>
        <strain evidence="7">ATCC 15261 / DSM 4724 / KCTC 12464 / NCIMB 9791 / VKM B-1370 / CB 48</strain>
        <plasmid evidence="7">pASTEX01</plasmid>
    </source>
</reference>
<evidence type="ECO:0000313" key="7">
    <source>
        <dbReference type="Proteomes" id="UP000001492"/>
    </source>
</evidence>
<dbReference type="InterPro" id="IPR050109">
    <property type="entry name" value="HTH-type_TetR-like_transc_reg"/>
</dbReference>
<dbReference type="Gene3D" id="1.10.10.60">
    <property type="entry name" value="Homeodomain-like"/>
    <property type="match status" value="1"/>
</dbReference>
<evidence type="ECO:0000256" key="2">
    <source>
        <dbReference type="ARBA" id="ARBA00023125"/>
    </source>
</evidence>
<dbReference type="PANTHER" id="PTHR30055:SF146">
    <property type="entry name" value="HTH-TYPE TRANSCRIPTIONAL DUAL REGULATOR CECR"/>
    <property type="match status" value="1"/>
</dbReference>
<dbReference type="PANTHER" id="PTHR30055">
    <property type="entry name" value="HTH-TYPE TRANSCRIPTIONAL REGULATOR RUTR"/>
    <property type="match status" value="1"/>
</dbReference>
<keyword evidence="2 4" id="KW-0238">DNA-binding</keyword>
<evidence type="ECO:0000256" key="4">
    <source>
        <dbReference type="PROSITE-ProRule" id="PRU00335"/>
    </source>
</evidence>
<keyword evidence="6" id="KW-0614">Plasmid</keyword>
<evidence type="ECO:0000256" key="1">
    <source>
        <dbReference type="ARBA" id="ARBA00023015"/>
    </source>
</evidence>
<dbReference type="Pfam" id="PF00440">
    <property type="entry name" value="TetR_N"/>
    <property type="match status" value="1"/>
</dbReference>
<dbReference type="PRINTS" id="PR00455">
    <property type="entry name" value="HTHTETR"/>
</dbReference>
<dbReference type="eggNOG" id="COG1309">
    <property type="taxonomic scope" value="Bacteria"/>
</dbReference>
<dbReference type="Proteomes" id="UP000001492">
    <property type="component" value="Plasmid pASTEX01"/>
</dbReference>